<reference evidence="11 12" key="1">
    <citation type="submission" date="2017-10" db="EMBL/GenBank/DDBJ databases">
        <title>Bacillus sp. nov., a halophilic bacterium isolated from a Keqin Lake.</title>
        <authorList>
            <person name="Wang H."/>
        </authorList>
    </citation>
    <scope>NUCLEOTIDE SEQUENCE [LARGE SCALE GENOMIC DNA]</scope>
    <source>
        <strain evidence="11 12">KQ-12</strain>
    </source>
</reference>
<dbReference type="SUPFAM" id="SSF52172">
    <property type="entry name" value="CheY-like"/>
    <property type="match status" value="1"/>
</dbReference>
<dbReference type="FunFam" id="3.40.50.2300:FF:000001">
    <property type="entry name" value="DNA-binding response regulator PhoB"/>
    <property type="match status" value="1"/>
</dbReference>
<dbReference type="PROSITE" id="PS51755">
    <property type="entry name" value="OMPR_PHOB"/>
    <property type="match status" value="1"/>
</dbReference>
<dbReference type="GO" id="GO:0000156">
    <property type="term" value="F:phosphorelay response regulator activity"/>
    <property type="evidence" value="ECO:0007669"/>
    <property type="project" value="TreeGrafter"/>
</dbReference>
<accession>A0A323TJA5</accession>
<comment type="subcellular location">
    <subcellularLocation>
        <location evidence="1">Cytoplasm</location>
    </subcellularLocation>
</comment>
<dbReference type="GO" id="GO:0006355">
    <property type="term" value="P:regulation of DNA-templated transcription"/>
    <property type="evidence" value="ECO:0007669"/>
    <property type="project" value="InterPro"/>
</dbReference>
<feature type="modified residue" description="4-aspartylphosphate" evidence="7">
    <location>
        <position position="55"/>
    </location>
</feature>
<dbReference type="Gene3D" id="6.10.250.690">
    <property type="match status" value="1"/>
</dbReference>
<evidence type="ECO:0000259" key="10">
    <source>
        <dbReference type="PROSITE" id="PS51755"/>
    </source>
</evidence>
<dbReference type="SMART" id="SM00862">
    <property type="entry name" value="Trans_reg_C"/>
    <property type="match status" value="1"/>
</dbReference>
<protein>
    <submittedName>
        <fullName evidence="11">DNA-binding response regulator</fullName>
    </submittedName>
</protein>
<evidence type="ECO:0000256" key="7">
    <source>
        <dbReference type="PROSITE-ProRule" id="PRU00169"/>
    </source>
</evidence>
<keyword evidence="5 8" id="KW-0238">DNA-binding</keyword>
<evidence type="ECO:0000256" key="5">
    <source>
        <dbReference type="ARBA" id="ARBA00023125"/>
    </source>
</evidence>
<keyword evidence="6" id="KW-0804">Transcription</keyword>
<dbReference type="PANTHER" id="PTHR48111">
    <property type="entry name" value="REGULATOR OF RPOS"/>
    <property type="match status" value="1"/>
</dbReference>
<dbReference type="AlphaFoldDB" id="A0A323TJA5"/>
<dbReference type="CDD" id="cd00383">
    <property type="entry name" value="trans_reg_C"/>
    <property type="match status" value="1"/>
</dbReference>
<comment type="caution">
    <text evidence="11">The sequence shown here is derived from an EMBL/GenBank/DDBJ whole genome shotgun (WGS) entry which is preliminary data.</text>
</comment>
<evidence type="ECO:0000313" key="11">
    <source>
        <dbReference type="EMBL" id="PYZ94799.1"/>
    </source>
</evidence>
<evidence type="ECO:0000256" key="6">
    <source>
        <dbReference type="ARBA" id="ARBA00023163"/>
    </source>
</evidence>
<dbReference type="EMBL" id="PDOD01000001">
    <property type="protein sequence ID" value="PYZ94799.1"/>
    <property type="molecule type" value="Genomic_DNA"/>
</dbReference>
<dbReference type="InterPro" id="IPR036388">
    <property type="entry name" value="WH-like_DNA-bd_sf"/>
</dbReference>
<dbReference type="SMART" id="SM00448">
    <property type="entry name" value="REC"/>
    <property type="match status" value="1"/>
</dbReference>
<sequence>MNRPVKILTIEDDPNITDLIGMYVEKMGFEPFHAADGSEGLEMYYDLSPDCIILDLMLPEIDGWEVCRMIRLDDPHIPILMLTGKGESYDIVKGLEMGADDYIVKPFDPNELSARVKAALRRSGHAVQQKEQLKFSNLMMNMSEFRILVDDQEVLMAPRETELLYYFASHPNQVLSRQQLLDNVWGYEFDGDPRTIDVHIKRIRDKLHHHGARWSVKTIRGVGYRFEEKPYDEN</sequence>
<dbReference type="GO" id="GO:0032993">
    <property type="term" value="C:protein-DNA complex"/>
    <property type="evidence" value="ECO:0007669"/>
    <property type="project" value="TreeGrafter"/>
</dbReference>
<keyword evidence="3" id="KW-0902">Two-component regulatory system</keyword>
<dbReference type="RefSeq" id="WP_110608433.1">
    <property type="nucleotide sequence ID" value="NZ_PDOD01000001.1"/>
</dbReference>
<evidence type="ECO:0000259" key="9">
    <source>
        <dbReference type="PROSITE" id="PS50110"/>
    </source>
</evidence>
<dbReference type="Gene3D" id="1.10.10.10">
    <property type="entry name" value="Winged helix-like DNA-binding domain superfamily/Winged helix DNA-binding domain"/>
    <property type="match status" value="1"/>
</dbReference>
<keyword evidence="12" id="KW-1185">Reference proteome</keyword>
<dbReference type="OrthoDB" id="9790442at2"/>
<feature type="DNA-binding region" description="OmpR/PhoB-type" evidence="8">
    <location>
        <begin position="130"/>
        <end position="228"/>
    </location>
</feature>
<dbReference type="InterPro" id="IPR039420">
    <property type="entry name" value="WalR-like"/>
</dbReference>
<dbReference type="SUPFAM" id="SSF46894">
    <property type="entry name" value="C-terminal effector domain of the bipartite response regulators"/>
    <property type="match status" value="1"/>
</dbReference>
<dbReference type="PROSITE" id="PS50110">
    <property type="entry name" value="RESPONSE_REGULATORY"/>
    <property type="match status" value="1"/>
</dbReference>
<dbReference type="InterPro" id="IPR001789">
    <property type="entry name" value="Sig_transdc_resp-reg_receiver"/>
</dbReference>
<proteinExistence type="predicted"/>
<dbReference type="InterPro" id="IPR001867">
    <property type="entry name" value="OmpR/PhoB-type_DNA-bd"/>
</dbReference>
<evidence type="ECO:0000256" key="8">
    <source>
        <dbReference type="PROSITE-ProRule" id="PRU01091"/>
    </source>
</evidence>
<dbReference type="InterPro" id="IPR016032">
    <property type="entry name" value="Sig_transdc_resp-reg_C-effctor"/>
</dbReference>
<dbReference type="PANTHER" id="PTHR48111:SF21">
    <property type="entry name" value="DNA-BINDING DUAL MASTER TRANSCRIPTIONAL REGULATOR RPAA"/>
    <property type="match status" value="1"/>
</dbReference>
<dbReference type="Gene3D" id="3.40.50.2300">
    <property type="match status" value="1"/>
</dbReference>
<dbReference type="FunFam" id="1.10.10.10:FF:000018">
    <property type="entry name" value="DNA-binding response regulator ResD"/>
    <property type="match status" value="1"/>
</dbReference>
<feature type="domain" description="Response regulatory" evidence="9">
    <location>
        <begin position="6"/>
        <end position="120"/>
    </location>
</feature>
<name>A0A323TJA5_9BACI</name>
<evidence type="ECO:0000256" key="4">
    <source>
        <dbReference type="ARBA" id="ARBA00023015"/>
    </source>
</evidence>
<keyword evidence="4" id="KW-0805">Transcription regulation</keyword>
<dbReference type="GO" id="GO:0000976">
    <property type="term" value="F:transcription cis-regulatory region binding"/>
    <property type="evidence" value="ECO:0007669"/>
    <property type="project" value="TreeGrafter"/>
</dbReference>
<feature type="domain" description="OmpR/PhoB-type" evidence="10">
    <location>
        <begin position="130"/>
        <end position="228"/>
    </location>
</feature>
<dbReference type="CDD" id="cd17574">
    <property type="entry name" value="REC_OmpR"/>
    <property type="match status" value="1"/>
</dbReference>
<organism evidence="11 12">
    <name type="scientific">Salipaludibacillus keqinensis</name>
    <dbReference type="NCBI Taxonomy" id="2045207"/>
    <lineage>
        <taxon>Bacteria</taxon>
        <taxon>Bacillati</taxon>
        <taxon>Bacillota</taxon>
        <taxon>Bacilli</taxon>
        <taxon>Bacillales</taxon>
        <taxon>Bacillaceae</taxon>
    </lineage>
</organism>
<dbReference type="Proteomes" id="UP000248214">
    <property type="component" value="Unassembled WGS sequence"/>
</dbReference>
<evidence type="ECO:0000256" key="1">
    <source>
        <dbReference type="ARBA" id="ARBA00004496"/>
    </source>
</evidence>
<evidence type="ECO:0000256" key="2">
    <source>
        <dbReference type="ARBA" id="ARBA00022553"/>
    </source>
</evidence>
<keyword evidence="2 7" id="KW-0597">Phosphoprotein</keyword>
<dbReference type="Pfam" id="PF00072">
    <property type="entry name" value="Response_reg"/>
    <property type="match status" value="1"/>
</dbReference>
<dbReference type="GO" id="GO:0005829">
    <property type="term" value="C:cytosol"/>
    <property type="evidence" value="ECO:0007669"/>
    <property type="project" value="TreeGrafter"/>
</dbReference>
<dbReference type="InterPro" id="IPR011006">
    <property type="entry name" value="CheY-like_superfamily"/>
</dbReference>
<dbReference type="Pfam" id="PF00486">
    <property type="entry name" value="Trans_reg_C"/>
    <property type="match status" value="1"/>
</dbReference>
<evidence type="ECO:0000256" key="3">
    <source>
        <dbReference type="ARBA" id="ARBA00023012"/>
    </source>
</evidence>
<evidence type="ECO:0000313" key="12">
    <source>
        <dbReference type="Proteomes" id="UP000248214"/>
    </source>
</evidence>
<gene>
    <name evidence="11" type="ORF">CR194_04530</name>
</gene>